<dbReference type="EMBL" id="CP001327">
    <property type="protein sequence ID" value="ACO64556.1"/>
    <property type="molecule type" value="Genomic_DNA"/>
</dbReference>
<proteinExistence type="predicted"/>
<keyword evidence="1" id="KW-1133">Transmembrane helix</keyword>
<accession>C1E8R3</accession>
<reference evidence="2 3" key="1">
    <citation type="journal article" date="2009" name="Science">
        <title>Green evolution and dynamic adaptations revealed by genomes of the marine picoeukaryotes Micromonas.</title>
        <authorList>
            <person name="Worden A.Z."/>
            <person name="Lee J.H."/>
            <person name="Mock T."/>
            <person name="Rouze P."/>
            <person name="Simmons M.P."/>
            <person name="Aerts A.L."/>
            <person name="Allen A.E."/>
            <person name="Cuvelier M.L."/>
            <person name="Derelle E."/>
            <person name="Everett M.V."/>
            <person name="Foulon E."/>
            <person name="Grimwood J."/>
            <person name="Gundlach H."/>
            <person name="Henrissat B."/>
            <person name="Napoli C."/>
            <person name="McDonald S.M."/>
            <person name="Parker M.S."/>
            <person name="Rombauts S."/>
            <person name="Salamov A."/>
            <person name="Von Dassow P."/>
            <person name="Badger J.H."/>
            <person name="Coutinho P.M."/>
            <person name="Demir E."/>
            <person name="Dubchak I."/>
            <person name="Gentemann C."/>
            <person name="Eikrem W."/>
            <person name="Gready J.E."/>
            <person name="John U."/>
            <person name="Lanier W."/>
            <person name="Lindquist E.A."/>
            <person name="Lucas S."/>
            <person name="Mayer K.F."/>
            <person name="Moreau H."/>
            <person name="Not F."/>
            <person name="Otillar R."/>
            <person name="Panaud O."/>
            <person name="Pangilinan J."/>
            <person name="Paulsen I."/>
            <person name="Piegu B."/>
            <person name="Poliakov A."/>
            <person name="Robbens S."/>
            <person name="Schmutz J."/>
            <person name="Toulza E."/>
            <person name="Wyss T."/>
            <person name="Zelensky A."/>
            <person name="Zhou K."/>
            <person name="Armbrust E.V."/>
            <person name="Bhattacharya D."/>
            <person name="Goodenough U.W."/>
            <person name="Van de Peer Y."/>
            <person name="Grigoriev I.V."/>
        </authorList>
    </citation>
    <scope>NUCLEOTIDE SEQUENCE [LARGE SCALE GENOMIC DNA]</scope>
    <source>
        <strain evidence="3">RCC299 / NOUM17</strain>
    </source>
</reference>
<keyword evidence="3" id="KW-1185">Reference proteome</keyword>
<dbReference type="RefSeq" id="XP_002503298.1">
    <property type="nucleotide sequence ID" value="XM_002503252.1"/>
</dbReference>
<feature type="transmembrane region" description="Helical" evidence="1">
    <location>
        <begin position="12"/>
        <end position="33"/>
    </location>
</feature>
<dbReference type="KEGG" id="mis:MICPUN_59464"/>
<gene>
    <name evidence="2" type="ORF">MICPUN_59464</name>
</gene>
<organism evidence="2 3">
    <name type="scientific">Micromonas commoda (strain RCC299 / NOUM17 / CCMP2709)</name>
    <name type="common">Picoplanktonic green alga</name>
    <dbReference type="NCBI Taxonomy" id="296587"/>
    <lineage>
        <taxon>Eukaryota</taxon>
        <taxon>Viridiplantae</taxon>
        <taxon>Chlorophyta</taxon>
        <taxon>Mamiellophyceae</taxon>
        <taxon>Mamiellales</taxon>
        <taxon>Mamiellaceae</taxon>
        <taxon>Micromonas</taxon>
    </lineage>
</organism>
<evidence type="ECO:0000256" key="1">
    <source>
        <dbReference type="SAM" id="Phobius"/>
    </source>
</evidence>
<sequence>MASRRSKKQPEAGGKAGLAYIVAAVAVLIAIAVKFAPPGLLNDVASSSSASGNARRAMTIEGSRIPAIEAFDASGGVVAVAKDDGPYDAALVIGYGVDNKFPSTPALESRTLLGAQLFCAKSAKNLILTGAPVDYSWENVSPAETMRHFAEKLIANYTKTEYVHDSYPKCPLPGFGYVYPGPPEGASKDGRGEHRRIRELTGNSGGCEHRARRHTCVGKKFTWVLEEASMNTRESAIFSFEEAKKRGWSKIVIVANDDQLRTAKVYASVAEEMAAADPEAAMTIRVARTPD</sequence>
<evidence type="ECO:0000313" key="3">
    <source>
        <dbReference type="Proteomes" id="UP000002009"/>
    </source>
</evidence>
<keyword evidence="1" id="KW-0812">Transmembrane</keyword>
<dbReference type="InParanoid" id="C1E8R3"/>
<dbReference type="Proteomes" id="UP000002009">
    <property type="component" value="Chromosome 6"/>
</dbReference>
<protein>
    <submittedName>
        <fullName evidence="2">Uncharacterized protein</fullName>
    </submittedName>
</protein>
<name>C1E8R3_MICCC</name>
<dbReference type="GeneID" id="8244229"/>
<evidence type="ECO:0000313" key="2">
    <source>
        <dbReference type="EMBL" id="ACO64556.1"/>
    </source>
</evidence>
<keyword evidence="1" id="KW-0472">Membrane</keyword>
<dbReference type="AlphaFoldDB" id="C1E8R3"/>